<protein>
    <recommendedName>
        <fullName evidence="2">Thioredoxin domain-containing protein</fullName>
    </recommendedName>
</protein>
<dbReference type="Gene3D" id="3.40.30.10">
    <property type="entry name" value="Glutaredoxin"/>
    <property type="match status" value="1"/>
</dbReference>
<dbReference type="AlphaFoldDB" id="A0A382GSK8"/>
<organism evidence="1">
    <name type="scientific">marine metagenome</name>
    <dbReference type="NCBI Taxonomy" id="408172"/>
    <lineage>
        <taxon>unclassified sequences</taxon>
        <taxon>metagenomes</taxon>
        <taxon>ecological metagenomes</taxon>
    </lineage>
</organism>
<gene>
    <name evidence="1" type="ORF">METZ01_LOCUS230417</name>
</gene>
<dbReference type="CDD" id="cd02947">
    <property type="entry name" value="TRX_family"/>
    <property type="match status" value="1"/>
</dbReference>
<dbReference type="SUPFAM" id="SSF52833">
    <property type="entry name" value="Thioredoxin-like"/>
    <property type="match status" value="1"/>
</dbReference>
<name>A0A382GSK8_9ZZZZ</name>
<dbReference type="InterPro" id="IPR036249">
    <property type="entry name" value="Thioredoxin-like_sf"/>
</dbReference>
<reference evidence="1" key="1">
    <citation type="submission" date="2018-05" db="EMBL/GenBank/DDBJ databases">
        <authorList>
            <person name="Lanie J.A."/>
            <person name="Ng W.-L."/>
            <person name="Kazmierczak K.M."/>
            <person name="Andrzejewski T.M."/>
            <person name="Davidsen T.M."/>
            <person name="Wayne K.J."/>
            <person name="Tettelin H."/>
            <person name="Glass J.I."/>
            <person name="Rusch D."/>
            <person name="Podicherti R."/>
            <person name="Tsui H.-C.T."/>
            <person name="Winkler M.E."/>
        </authorList>
    </citation>
    <scope>NUCLEOTIDE SEQUENCE</scope>
</reference>
<dbReference type="EMBL" id="UINC01056938">
    <property type="protein sequence ID" value="SVB77563.1"/>
    <property type="molecule type" value="Genomic_DNA"/>
</dbReference>
<proteinExistence type="predicted"/>
<feature type="non-terminal residue" evidence="1">
    <location>
        <position position="179"/>
    </location>
</feature>
<accession>A0A382GSK8</accession>
<evidence type="ECO:0008006" key="2">
    <source>
        <dbReference type="Google" id="ProtNLM"/>
    </source>
</evidence>
<feature type="non-terminal residue" evidence="1">
    <location>
        <position position="1"/>
    </location>
</feature>
<sequence length="179" mass="20601">MKNTIYILGIIMAVHAQTLKQKVDQKTGQDIPVGIALGSHVQDDRYEEWYDKEYKDYFPDDDLAGAIKDFVGGVEFETYMGTWCEDSRREVPRFFKVLDHVEFPAETMRLVMVDRDKQSGTDAEDGKNIHHVPTFILYKDGMELGRIVETPIESLEDDIFNILIGSPPQPNYHDWVGKD</sequence>
<evidence type="ECO:0000313" key="1">
    <source>
        <dbReference type="EMBL" id="SVB77563.1"/>
    </source>
</evidence>